<keyword evidence="3" id="KW-1185">Reference proteome</keyword>
<accession>A0ABP0FLK3</accession>
<dbReference type="Proteomes" id="UP001642483">
    <property type="component" value="Unassembled WGS sequence"/>
</dbReference>
<gene>
    <name evidence="2" type="ORF">CVLEPA_LOCUS9190</name>
</gene>
<name>A0ABP0FLK3_CLALP</name>
<proteinExistence type="predicted"/>
<sequence length="84" mass="9097">MLSSIVFETDSKNKKSSPPNVEPGVVHCRHLGLTTLVTCFICPRQDGSRTVTMVHSGVFRTCYAEGRFSYVSLASVPHGGQGVK</sequence>
<evidence type="ECO:0000313" key="3">
    <source>
        <dbReference type="Proteomes" id="UP001642483"/>
    </source>
</evidence>
<comment type="caution">
    <text evidence="2">The sequence shown here is derived from an EMBL/GenBank/DDBJ whole genome shotgun (WGS) entry which is preliminary data.</text>
</comment>
<protein>
    <submittedName>
        <fullName evidence="2">Uncharacterized protein</fullName>
    </submittedName>
</protein>
<dbReference type="EMBL" id="CAWYQH010000057">
    <property type="protein sequence ID" value="CAK8678918.1"/>
    <property type="molecule type" value="Genomic_DNA"/>
</dbReference>
<reference evidence="2 3" key="1">
    <citation type="submission" date="2024-02" db="EMBL/GenBank/DDBJ databases">
        <authorList>
            <person name="Daric V."/>
            <person name="Darras S."/>
        </authorList>
    </citation>
    <scope>NUCLEOTIDE SEQUENCE [LARGE SCALE GENOMIC DNA]</scope>
</reference>
<evidence type="ECO:0000256" key="1">
    <source>
        <dbReference type="SAM" id="MobiDB-lite"/>
    </source>
</evidence>
<feature type="region of interest" description="Disordered" evidence="1">
    <location>
        <begin position="1"/>
        <end position="21"/>
    </location>
</feature>
<evidence type="ECO:0000313" key="2">
    <source>
        <dbReference type="EMBL" id="CAK8678918.1"/>
    </source>
</evidence>
<organism evidence="2 3">
    <name type="scientific">Clavelina lepadiformis</name>
    <name type="common">Light-bulb sea squirt</name>
    <name type="synonym">Ascidia lepadiformis</name>
    <dbReference type="NCBI Taxonomy" id="159417"/>
    <lineage>
        <taxon>Eukaryota</taxon>
        <taxon>Metazoa</taxon>
        <taxon>Chordata</taxon>
        <taxon>Tunicata</taxon>
        <taxon>Ascidiacea</taxon>
        <taxon>Aplousobranchia</taxon>
        <taxon>Clavelinidae</taxon>
        <taxon>Clavelina</taxon>
    </lineage>
</organism>